<dbReference type="GO" id="GO:0030288">
    <property type="term" value="C:outer membrane-bounded periplasmic space"/>
    <property type="evidence" value="ECO:0007669"/>
    <property type="project" value="TreeGrafter"/>
</dbReference>
<feature type="signal peptide" evidence="7">
    <location>
        <begin position="1"/>
        <end position="27"/>
    </location>
</feature>
<accession>A0AAQ3QW07</accession>
<dbReference type="EC" id="3.4.21.102" evidence="9"/>
<dbReference type="PANTHER" id="PTHR32060">
    <property type="entry name" value="TAIL-SPECIFIC PROTEASE"/>
    <property type="match status" value="1"/>
</dbReference>
<dbReference type="InterPro" id="IPR040573">
    <property type="entry name" value="TSP_N"/>
</dbReference>
<evidence type="ECO:0000256" key="6">
    <source>
        <dbReference type="SAM" id="Coils"/>
    </source>
</evidence>
<dbReference type="Gene3D" id="2.30.42.10">
    <property type="match status" value="1"/>
</dbReference>
<dbReference type="CDD" id="cd07560">
    <property type="entry name" value="Peptidase_S41_CPP"/>
    <property type="match status" value="1"/>
</dbReference>
<dbReference type="InterPro" id="IPR005151">
    <property type="entry name" value="Tail-specific_protease"/>
</dbReference>
<dbReference type="Pfam" id="PF11818">
    <property type="entry name" value="DUF3340"/>
    <property type="match status" value="1"/>
</dbReference>
<dbReference type="GO" id="GO:0004252">
    <property type="term" value="F:serine-type endopeptidase activity"/>
    <property type="evidence" value="ECO:0007669"/>
    <property type="project" value="UniProtKB-EC"/>
</dbReference>
<dbReference type="SUPFAM" id="SSF50156">
    <property type="entry name" value="PDZ domain-like"/>
    <property type="match status" value="1"/>
</dbReference>
<dbReference type="EMBL" id="CP136920">
    <property type="protein sequence ID" value="WOO41402.1"/>
    <property type="molecule type" value="Genomic_DNA"/>
</dbReference>
<dbReference type="InterPro" id="IPR029045">
    <property type="entry name" value="ClpP/crotonase-like_dom_sf"/>
</dbReference>
<dbReference type="FunFam" id="3.90.226.10:FF:000090">
    <property type="entry name" value="Tail-specific protease"/>
    <property type="match status" value="1"/>
</dbReference>
<evidence type="ECO:0000259" key="8">
    <source>
        <dbReference type="PROSITE" id="PS50106"/>
    </source>
</evidence>
<feature type="coiled-coil region" evidence="6">
    <location>
        <begin position="234"/>
        <end position="261"/>
    </location>
</feature>
<dbReference type="Pfam" id="PF17804">
    <property type="entry name" value="TSP_NTD"/>
    <property type="match status" value="1"/>
</dbReference>
<dbReference type="Gene3D" id="3.90.226.10">
    <property type="entry name" value="2-enoyl-CoA Hydratase, Chain A, domain 1"/>
    <property type="match status" value="1"/>
</dbReference>
<dbReference type="InterPro" id="IPR036034">
    <property type="entry name" value="PDZ_sf"/>
</dbReference>
<dbReference type="SUPFAM" id="SSF52096">
    <property type="entry name" value="ClpP/crotonase"/>
    <property type="match status" value="1"/>
</dbReference>
<keyword evidence="6" id="KW-0175">Coiled coil</keyword>
<gene>
    <name evidence="9" type="ORF">RZN69_22510</name>
</gene>
<dbReference type="InterPro" id="IPR020992">
    <property type="entry name" value="Tail_Prtase_C"/>
</dbReference>
<keyword evidence="7" id="KW-0732">Signal</keyword>
<dbReference type="CDD" id="cd06782">
    <property type="entry name" value="cpPDZ_CPP-like"/>
    <property type="match status" value="1"/>
</dbReference>
<name>A0AAQ3QW07_9BACT</name>
<dbReference type="PROSITE" id="PS50106">
    <property type="entry name" value="PDZ"/>
    <property type="match status" value="1"/>
</dbReference>
<comment type="similarity">
    <text evidence="1 5">Belongs to the peptidase S41A family.</text>
</comment>
<keyword evidence="10" id="KW-1185">Reference proteome</keyword>
<evidence type="ECO:0000256" key="4">
    <source>
        <dbReference type="ARBA" id="ARBA00022825"/>
    </source>
</evidence>
<feature type="domain" description="PDZ" evidence="8">
    <location>
        <begin position="302"/>
        <end position="387"/>
    </location>
</feature>
<evidence type="ECO:0000256" key="7">
    <source>
        <dbReference type="SAM" id="SignalP"/>
    </source>
</evidence>
<dbReference type="GO" id="GO:0006508">
    <property type="term" value="P:proteolysis"/>
    <property type="evidence" value="ECO:0007669"/>
    <property type="project" value="UniProtKB-KW"/>
</dbReference>
<dbReference type="Pfam" id="PF03572">
    <property type="entry name" value="Peptidase_S41"/>
    <property type="match status" value="1"/>
</dbReference>
<dbReference type="PANTHER" id="PTHR32060:SF22">
    <property type="entry name" value="CARBOXYL-TERMINAL-PROCESSING PEPTIDASE 3, CHLOROPLASTIC"/>
    <property type="match status" value="1"/>
</dbReference>
<evidence type="ECO:0000256" key="1">
    <source>
        <dbReference type="ARBA" id="ARBA00009179"/>
    </source>
</evidence>
<dbReference type="SMART" id="SM00228">
    <property type="entry name" value="PDZ"/>
    <property type="match status" value="1"/>
</dbReference>
<dbReference type="Pfam" id="PF00595">
    <property type="entry name" value="PDZ"/>
    <property type="match status" value="1"/>
</dbReference>
<reference evidence="9 10" key="1">
    <citation type="submission" date="2023-10" db="EMBL/GenBank/DDBJ databases">
        <title>Rubellicoccus peritrichatus gen. nov., sp. nov., isolated from an algae of coral reef tank.</title>
        <authorList>
            <person name="Luo J."/>
        </authorList>
    </citation>
    <scope>NUCLEOTIDE SEQUENCE [LARGE SCALE GENOMIC DNA]</scope>
    <source>
        <strain evidence="9 10">CR14</strain>
    </source>
</reference>
<dbReference type="AlphaFoldDB" id="A0AAQ3QW07"/>
<dbReference type="Proteomes" id="UP001304300">
    <property type="component" value="Chromosome"/>
</dbReference>
<dbReference type="InterPro" id="IPR004447">
    <property type="entry name" value="Peptidase_S41A"/>
</dbReference>
<evidence type="ECO:0000313" key="10">
    <source>
        <dbReference type="Proteomes" id="UP001304300"/>
    </source>
</evidence>
<feature type="chain" id="PRO_5042924889" evidence="7">
    <location>
        <begin position="28"/>
        <end position="827"/>
    </location>
</feature>
<keyword evidence="3 5" id="KW-0378">Hydrolase</keyword>
<keyword evidence="2 5" id="KW-0645">Protease</keyword>
<evidence type="ECO:0000256" key="3">
    <source>
        <dbReference type="ARBA" id="ARBA00022801"/>
    </source>
</evidence>
<sequence>MREFTLRHTSWLLIGASILALFSSANAERTPSDQFHTTPTMRFETKHLVFYLERQHYLGTTIGELDQDKLIKDFLDDFDVNRLYLRSSDIRGFEERYGESLSDFLEDGYLDPAFKMFLVFRDRVDTRMKWIMNYLDQEIPLNEMGTYAPDRSEAEWPVTVAEADELWKNRLKFEIVNELLANQDTDDDAEVDVTEENVLVNAELLEDGKMGAIVKDDSNKAAEKLKSETTDVVVVTEEAEIDDFDEKLKEAKEEIRKRYERVAKWVGEIEPTEVQEVFLTTLTHQYDPHSTYMSADTLEEFAIAMRNSLVGIGALLSDDEGYCTIRELLPGGPAEYCKQLSSGDQIVGVGQGEEGEMVDVIGMKLNKVVKMIRGKKGTTVRLLIKPGEGDPSERKTVNLIRDEIQLTAKLARAEVFEVPSGDKTIPIGVIDLPAFYGSGDSDKGHSSTTEDVEELVLKLKEIGVEGIVLDLRNNGGGLLSEAINLTGLFIPVGPVVQVKDYIGHVQEYLDQDPKVVWDGPLMVLVSRFSASASEIAAGALKNHGRALIVGDPETHGKGTVQAVFEMNRSNFLSMLKPRRGAAKVTIQKYYLPDGTSTQIKGVESDIVLPSLNMHLPIGEGDLPNALAWDRIDSLDWDYDLSPRGEESSVKPTLIDFLRKQSLQRQASLDEFDYLTDNIDWFRLRQEQKEFSLNLDNRQAKREKDLEFRDTMKDRLKELSEMNFDSDEILLQVALEQQAEHDAIVAEKESLEDKPLTEIIDGDGSAEVGAVVAAAEIPEDLEIDEEETPDFDIHLRESLRIMADWIEAQDLDDSTAQNVASTVPGQKS</sequence>
<dbReference type="SMART" id="SM00245">
    <property type="entry name" value="TSPc"/>
    <property type="match status" value="1"/>
</dbReference>
<organism evidence="9 10">
    <name type="scientific">Rubellicoccus peritrichatus</name>
    <dbReference type="NCBI Taxonomy" id="3080537"/>
    <lineage>
        <taxon>Bacteria</taxon>
        <taxon>Pseudomonadati</taxon>
        <taxon>Verrucomicrobiota</taxon>
        <taxon>Opitutia</taxon>
        <taxon>Puniceicoccales</taxon>
        <taxon>Cerasicoccaceae</taxon>
        <taxon>Rubellicoccus</taxon>
    </lineage>
</organism>
<keyword evidence="4 5" id="KW-0720">Serine protease</keyword>
<proteinExistence type="inferred from homology"/>
<dbReference type="NCBIfam" id="TIGR00225">
    <property type="entry name" value="prc"/>
    <property type="match status" value="1"/>
</dbReference>
<evidence type="ECO:0000256" key="2">
    <source>
        <dbReference type="ARBA" id="ARBA00022670"/>
    </source>
</evidence>
<dbReference type="RefSeq" id="WP_317833886.1">
    <property type="nucleotide sequence ID" value="NZ_CP136920.1"/>
</dbReference>
<evidence type="ECO:0000313" key="9">
    <source>
        <dbReference type="EMBL" id="WOO41402.1"/>
    </source>
</evidence>
<dbReference type="InterPro" id="IPR001478">
    <property type="entry name" value="PDZ"/>
</dbReference>
<dbReference type="GO" id="GO:0007165">
    <property type="term" value="P:signal transduction"/>
    <property type="evidence" value="ECO:0007669"/>
    <property type="project" value="TreeGrafter"/>
</dbReference>
<protein>
    <submittedName>
        <fullName evidence="9">Carboxy terminal-processing peptidase</fullName>
        <ecNumber evidence="9">3.4.21.102</ecNumber>
    </submittedName>
</protein>
<evidence type="ECO:0000256" key="5">
    <source>
        <dbReference type="RuleBase" id="RU004404"/>
    </source>
</evidence>